<evidence type="ECO:0000313" key="1">
    <source>
        <dbReference type="EMBL" id="KAF7577326.1"/>
    </source>
</evidence>
<dbReference type="PROSITE" id="PS00108">
    <property type="entry name" value="PROTEIN_KINASE_ST"/>
    <property type="match status" value="1"/>
</dbReference>
<dbReference type="GO" id="GO:0005524">
    <property type="term" value="F:ATP binding"/>
    <property type="evidence" value="ECO:0007669"/>
    <property type="project" value="InterPro"/>
</dbReference>
<protein>
    <submittedName>
        <fullName evidence="1">SPS1, Serine-threonine protein kinase</fullName>
    </submittedName>
</protein>
<dbReference type="Pfam" id="PF00069">
    <property type="entry name" value="Pkinase"/>
    <property type="match status" value="1"/>
</dbReference>
<dbReference type="InterPro" id="IPR011009">
    <property type="entry name" value="Kinase-like_dom_sf"/>
</dbReference>
<dbReference type="PROSITE" id="PS50011">
    <property type="entry name" value="PROTEIN_KINASE_DOM"/>
    <property type="match status" value="1"/>
</dbReference>
<proteinExistence type="predicted"/>
<reference evidence="1 2" key="1">
    <citation type="journal article" date="2018" name="BMC Genomics">
        <title>Comparative genomics of the wheat fungal pathogen Pyrenophora tritici-repentis reveals chromosomal variations and genome plasticity.</title>
        <authorList>
            <person name="Moolhuijzen P."/>
            <person name="See P.T."/>
            <person name="Hane J.K."/>
            <person name="Shi G."/>
            <person name="Liu Z."/>
            <person name="Oliver R.P."/>
            <person name="Moffat C.S."/>
        </authorList>
    </citation>
    <scope>NUCLEOTIDE SEQUENCE [LARGE SCALE GENOMIC DNA]</scope>
    <source>
        <strain evidence="1">M4</strain>
    </source>
</reference>
<dbReference type="GO" id="GO:0004672">
    <property type="term" value="F:protein kinase activity"/>
    <property type="evidence" value="ECO:0007669"/>
    <property type="project" value="InterPro"/>
</dbReference>
<keyword evidence="1" id="KW-0808">Transferase</keyword>
<dbReference type="EMBL" id="NQIK02000001">
    <property type="protein sequence ID" value="KAF7577326.1"/>
    <property type="molecule type" value="Genomic_DNA"/>
</dbReference>
<dbReference type="AlphaFoldDB" id="A0A2W1GV73"/>
<dbReference type="Gene3D" id="1.10.510.10">
    <property type="entry name" value="Transferase(Phosphotransferase) domain 1"/>
    <property type="match status" value="1"/>
</dbReference>
<dbReference type="SUPFAM" id="SSF56112">
    <property type="entry name" value="Protein kinase-like (PK-like)"/>
    <property type="match status" value="1"/>
</dbReference>
<dbReference type="GeneID" id="6339473"/>
<dbReference type="RefSeq" id="XP_001931514.2">
    <property type="nucleotide sequence ID" value="XM_001931479.2"/>
</dbReference>
<comment type="caution">
    <text evidence="1">The sequence shown here is derived from an EMBL/GenBank/DDBJ whole genome shotgun (WGS) entry which is preliminary data.</text>
</comment>
<sequence>MGHPIFNSIPHTARYMYHLRCRVSLVFLILALLQQQHLFFTSRHSLSAKYSATNFQSPNHGPYHRYWEPENERLQFQEELVANRAAWKVLGEGWEGKVFAYKDSVIKTFTPGRSPFRNCAPNMATKWPTEIPASLRFGGISTEDDTNTTYHGFLPVKAHFVASSSPGAPAEWHLVTPLLDGGSLGTLAEHLYSRERPKSHREMDAIFRPAFNRLLTSMSTLHDAGYCHDDIKPSNIFIQDESHWMIGDLGNVREVFHPYHSSRIWTDNGQMGDCRANDAVRALKTYLKFIQSSIADDNEFNVAILGGHEPMSRLFWRTLADARYISAAELHKRSIVEYPEAFSRTVDNRIAKSARHASLTGLFSRRLATKLAVDHALMTRIDERSARWWGMVWLFGLPDAKRCDL</sequence>
<organism evidence="1 2">
    <name type="scientific">Pyrenophora tritici-repentis</name>
    <dbReference type="NCBI Taxonomy" id="45151"/>
    <lineage>
        <taxon>Eukaryota</taxon>
        <taxon>Fungi</taxon>
        <taxon>Dikarya</taxon>
        <taxon>Ascomycota</taxon>
        <taxon>Pezizomycotina</taxon>
        <taxon>Dothideomycetes</taxon>
        <taxon>Pleosporomycetidae</taxon>
        <taxon>Pleosporales</taxon>
        <taxon>Pleosporineae</taxon>
        <taxon>Pleosporaceae</taxon>
        <taxon>Pyrenophora</taxon>
    </lineage>
</organism>
<gene>
    <name evidence="1" type="ORF">PtrM4_015660</name>
</gene>
<name>A0A2W1GV73_9PLEO</name>
<dbReference type="KEGG" id="ptrr:6339473"/>
<evidence type="ECO:0000313" key="2">
    <source>
        <dbReference type="Proteomes" id="UP000245464"/>
    </source>
</evidence>
<dbReference type="InterPro" id="IPR000719">
    <property type="entry name" value="Prot_kinase_dom"/>
</dbReference>
<keyword evidence="1" id="KW-0418">Kinase</keyword>
<accession>A0A2W1GV73</accession>
<dbReference type="Proteomes" id="UP000245464">
    <property type="component" value="Chromosome 1"/>
</dbReference>
<dbReference type="InterPro" id="IPR008271">
    <property type="entry name" value="Ser/Thr_kinase_AS"/>
</dbReference>